<dbReference type="EMBL" id="JBGBPQ010000006">
    <property type="protein sequence ID" value="KAL1523204.1"/>
    <property type="molecule type" value="Genomic_DNA"/>
</dbReference>
<protein>
    <submittedName>
        <fullName evidence="1">Uncharacterized protein</fullName>
    </submittedName>
</protein>
<organism evidence="1 2">
    <name type="scientific">Prymnesium parvum</name>
    <name type="common">Toxic golden alga</name>
    <dbReference type="NCBI Taxonomy" id="97485"/>
    <lineage>
        <taxon>Eukaryota</taxon>
        <taxon>Haptista</taxon>
        <taxon>Haptophyta</taxon>
        <taxon>Prymnesiophyceae</taxon>
        <taxon>Prymnesiales</taxon>
        <taxon>Prymnesiaceae</taxon>
        <taxon>Prymnesium</taxon>
    </lineage>
</organism>
<dbReference type="Pfam" id="PF06041">
    <property type="entry name" value="DUF924"/>
    <property type="match status" value="1"/>
</dbReference>
<dbReference type="InterPro" id="IPR011990">
    <property type="entry name" value="TPR-like_helical_dom_sf"/>
</dbReference>
<gene>
    <name evidence="1" type="ORF">AB1Y20_018156</name>
</gene>
<dbReference type="AlphaFoldDB" id="A0AB34JNH8"/>
<evidence type="ECO:0000313" key="1">
    <source>
        <dbReference type="EMBL" id="KAL1523204.1"/>
    </source>
</evidence>
<reference evidence="1 2" key="1">
    <citation type="journal article" date="2024" name="Science">
        <title>Giant polyketide synthase enzymes in the biosynthesis of giant marine polyether toxins.</title>
        <authorList>
            <person name="Fallon T.R."/>
            <person name="Shende V.V."/>
            <person name="Wierzbicki I.H."/>
            <person name="Pendleton A.L."/>
            <person name="Watervoot N.F."/>
            <person name="Auber R.P."/>
            <person name="Gonzalez D.J."/>
            <person name="Wisecaver J.H."/>
            <person name="Moore B.S."/>
        </authorList>
    </citation>
    <scope>NUCLEOTIDE SEQUENCE [LARGE SCALE GENOMIC DNA]</scope>
    <source>
        <strain evidence="1 2">12B1</strain>
    </source>
</reference>
<accession>A0AB34JNH8</accession>
<dbReference type="SUPFAM" id="SSF48452">
    <property type="entry name" value="TPR-like"/>
    <property type="match status" value="1"/>
</dbReference>
<dbReference type="Gene3D" id="1.20.58.320">
    <property type="entry name" value="TPR-like"/>
    <property type="match status" value="1"/>
</dbReference>
<sequence length="248" mass="27956">MKAEKFMLLPAVLTAVKYPRSVRSVLNYMTGFDTADPAAREALCTDVVVNELMDIWFGGEGRKLDELAQPFAPVVRELKQGTLTDPEWDTLEGKVAKVLLADQLSRSVFRGTAEAFEYDPYALEIVREITSPDQIEKTVELPCAMLYLLPWALAHSEKVEDLTTACDTIDKFIARYPDFKLFSGRNKIAVAQHRDVLMYFGRYPQRNAAFGRTSTPPEKAWLEDKSKLPGWAGGDLNFDAKLEFPPLE</sequence>
<name>A0AB34JNH8_PRYPA</name>
<dbReference type="Gene3D" id="1.25.40.10">
    <property type="entry name" value="Tetratricopeptide repeat domain"/>
    <property type="match status" value="1"/>
</dbReference>
<evidence type="ECO:0000313" key="2">
    <source>
        <dbReference type="Proteomes" id="UP001515480"/>
    </source>
</evidence>
<comment type="caution">
    <text evidence="1">The sequence shown here is derived from an EMBL/GenBank/DDBJ whole genome shotgun (WGS) entry which is preliminary data.</text>
</comment>
<keyword evidence="2" id="KW-1185">Reference proteome</keyword>
<dbReference type="Proteomes" id="UP001515480">
    <property type="component" value="Unassembled WGS sequence"/>
</dbReference>
<proteinExistence type="predicted"/>
<dbReference type="InterPro" id="IPR010323">
    <property type="entry name" value="DUF924"/>
</dbReference>